<keyword evidence="2" id="KW-0812">Transmembrane</keyword>
<gene>
    <name evidence="3" type="ORF">C1SCF055_LOCUS42227</name>
</gene>
<protein>
    <submittedName>
        <fullName evidence="3">Uncharacterized protein</fullName>
    </submittedName>
</protein>
<dbReference type="AlphaFoldDB" id="A0A9P1GMJ1"/>
<evidence type="ECO:0000313" key="3">
    <source>
        <dbReference type="EMBL" id="CAI4017593.1"/>
    </source>
</evidence>
<accession>A0A9P1GMJ1</accession>
<dbReference type="EMBL" id="CAMXCT030006645">
    <property type="protein sequence ID" value="CAL4804905.1"/>
    <property type="molecule type" value="Genomic_DNA"/>
</dbReference>
<dbReference type="Proteomes" id="UP001152797">
    <property type="component" value="Unassembled WGS sequence"/>
</dbReference>
<feature type="compositionally biased region" description="Basic and acidic residues" evidence="1">
    <location>
        <begin position="102"/>
        <end position="140"/>
    </location>
</feature>
<feature type="compositionally biased region" description="Basic residues" evidence="1">
    <location>
        <begin position="65"/>
        <end position="88"/>
    </location>
</feature>
<feature type="region of interest" description="Disordered" evidence="1">
    <location>
        <begin position="729"/>
        <end position="765"/>
    </location>
</feature>
<keyword evidence="2" id="KW-0472">Membrane</keyword>
<evidence type="ECO:0000313" key="4">
    <source>
        <dbReference type="EMBL" id="CAL1170968.1"/>
    </source>
</evidence>
<feature type="compositionally biased region" description="Basic and acidic residues" evidence="1">
    <location>
        <begin position="753"/>
        <end position="765"/>
    </location>
</feature>
<feature type="compositionally biased region" description="Basic residues" evidence="1">
    <location>
        <begin position="141"/>
        <end position="169"/>
    </location>
</feature>
<dbReference type="EMBL" id="CAMXCT020006645">
    <property type="protein sequence ID" value="CAL1170968.1"/>
    <property type="molecule type" value="Genomic_DNA"/>
</dbReference>
<proteinExistence type="predicted"/>
<feature type="region of interest" description="Disordered" evidence="1">
    <location>
        <begin position="353"/>
        <end position="449"/>
    </location>
</feature>
<dbReference type="EMBL" id="CAMXCT010006645">
    <property type="protein sequence ID" value="CAI4017593.1"/>
    <property type="molecule type" value="Genomic_DNA"/>
</dbReference>
<feature type="transmembrane region" description="Helical" evidence="2">
    <location>
        <begin position="852"/>
        <end position="870"/>
    </location>
</feature>
<feature type="compositionally biased region" description="Basic residues" evidence="1">
    <location>
        <begin position="742"/>
        <end position="752"/>
    </location>
</feature>
<feature type="compositionally biased region" description="Pro residues" evidence="1">
    <location>
        <begin position="407"/>
        <end position="443"/>
    </location>
</feature>
<organism evidence="3">
    <name type="scientific">Cladocopium goreaui</name>
    <dbReference type="NCBI Taxonomy" id="2562237"/>
    <lineage>
        <taxon>Eukaryota</taxon>
        <taxon>Sar</taxon>
        <taxon>Alveolata</taxon>
        <taxon>Dinophyceae</taxon>
        <taxon>Suessiales</taxon>
        <taxon>Symbiodiniaceae</taxon>
        <taxon>Cladocopium</taxon>
    </lineage>
</organism>
<evidence type="ECO:0000256" key="1">
    <source>
        <dbReference type="SAM" id="MobiDB-lite"/>
    </source>
</evidence>
<reference evidence="4" key="2">
    <citation type="submission" date="2024-04" db="EMBL/GenBank/DDBJ databases">
        <authorList>
            <person name="Chen Y."/>
            <person name="Shah S."/>
            <person name="Dougan E. K."/>
            <person name="Thang M."/>
            <person name="Chan C."/>
        </authorList>
    </citation>
    <scope>NUCLEOTIDE SEQUENCE [LARGE SCALE GENOMIC DNA]</scope>
</reference>
<feature type="compositionally biased region" description="Basic and acidic residues" evidence="1">
    <location>
        <begin position="224"/>
        <end position="240"/>
    </location>
</feature>
<dbReference type="OrthoDB" id="493554at2759"/>
<evidence type="ECO:0000256" key="2">
    <source>
        <dbReference type="SAM" id="Phobius"/>
    </source>
</evidence>
<feature type="compositionally biased region" description="Basic and acidic residues" evidence="1">
    <location>
        <begin position="353"/>
        <end position="369"/>
    </location>
</feature>
<evidence type="ECO:0000313" key="5">
    <source>
        <dbReference type="Proteomes" id="UP001152797"/>
    </source>
</evidence>
<feature type="region of interest" description="Disordered" evidence="1">
    <location>
        <begin position="44"/>
        <end position="289"/>
    </location>
</feature>
<sequence length="876" mass="96119">MADLSGLPFPPSELSWDKLGDVMKHMKLGKSQACTVLNLVLGAPSAEDKETIDAIEDDTVEPRKGKAKAAAKAKAKNRTKVPKSKAAKAKSGASDSTRPKGKSKEPNEPKETKEPKESKEPRKPKESKEPKPKEPKEPKVKSKGKPKLKNKSKSKNAKVKKHVLKRPASKKTIELEDWEEQGEEEPHTEDQEVVPEPPRKRRAPLADPELGDDVELPAPSPMDHTGEEHMAETAEDEPKPAEAAAPQDVECEMEVGKDLDKSSSPPETMPGTLNAEPVPGDMSFPLQDSQGTLLSGATFLEAYKTVPANELDATDTRSVASMSTIPLGGDALQPHDPEWLKQQNAELQRQLREAHARLDAMHARPELRRTKLTGEAADKPLFDVEDLDGEPWTPAEQPAEQEEGPQEPTPPEPTPPEPTPSEPTPLEPTPSEPTPPEPTPSVPTPSSVALEKAAPAKALVARKATLPGPTWPLDSHPDNVKAFMQKHGMVVAAEPKASPKAPVPTSKNDDAALQALMDCDVPSKSASGSRDDPQLAEMEKFVRETMDRGVMKIADQVAEKVQKINWSTHRKEGMRLDRMVNSNAENFPTWQSFGTVLREWVLSGENADKSESAIVLQRRSLQRNDANEECLTLQQMFERKIPIEKIRAVVAKGGGIPDKDAPNVAKLTAYWIETSRTRLNREDRNQTAEFRGAATAASTLDSLELGNAGPLSAVHSDIESLVSQAQEAANLGQPAASGGRAPKAKAKAKARGRKESGVTEERPTNEDDLRALLSTTLKKEMTACNTIALDLPKGHNLRKSLLQYKQRFEDAVDELKAMKSMANLQSLDSEVRDDATRFQLKSHTKLHLFQNIMYIHICIYIYMCTTAILISRNTYR</sequence>
<reference evidence="3" key="1">
    <citation type="submission" date="2022-10" db="EMBL/GenBank/DDBJ databases">
        <authorList>
            <person name="Chen Y."/>
            <person name="Dougan E. K."/>
            <person name="Chan C."/>
            <person name="Rhodes N."/>
            <person name="Thang M."/>
        </authorList>
    </citation>
    <scope>NUCLEOTIDE SEQUENCE</scope>
</reference>
<name>A0A9P1GMJ1_9DINO</name>
<comment type="caution">
    <text evidence="3">The sequence shown here is derived from an EMBL/GenBank/DDBJ whole genome shotgun (WGS) entry which is preliminary data.</text>
</comment>
<keyword evidence="5" id="KW-1185">Reference proteome</keyword>
<keyword evidence="2" id="KW-1133">Transmembrane helix</keyword>